<dbReference type="RefSeq" id="WP_117575837.1">
    <property type="nucleotide sequence ID" value="NZ_JAJDKX010000001.1"/>
</dbReference>
<organism evidence="1 2">
    <name type="scientific">Faecalibacillus intestinalis</name>
    <dbReference type="NCBI Taxonomy" id="1982626"/>
    <lineage>
        <taxon>Bacteria</taxon>
        <taxon>Bacillati</taxon>
        <taxon>Bacillota</taxon>
        <taxon>Erysipelotrichia</taxon>
        <taxon>Erysipelotrichales</taxon>
        <taxon>Coprobacillaceae</taxon>
        <taxon>Faecalibacillus</taxon>
    </lineage>
</organism>
<gene>
    <name evidence="1" type="ORF">NE542_02550</name>
</gene>
<dbReference type="InterPro" id="IPR010064">
    <property type="entry name" value="HK97-gp10_tail"/>
</dbReference>
<evidence type="ECO:0000313" key="1">
    <source>
        <dbReference type="EMBL" id="MCQ5060718.1"/>
    </source>
</evidence>
<reference evidence="1" key="1">
    <citation type="submission" date="2022-06" db="EMBL/GenBank/DDBJ databases">
        <title>Isolation of gut microbiota from human fecal samples.</title>
        <authorList>
            <person name="Pamer E.G."/>
            <person name="Barat B."/>
            <person name="Waligurski E."/>
            <person name="Medina S."/>
            <person name="Paddock L."/>
            <person name="Mostad J."/>
        </authorList>
    </citation>
    <scope>NUCLEOTIDE SEQUENCE</scope>
    <source>
        <strain evidence="1">DFI.6.24</strain>
    </source>
</reference>
<sequence length="178" mass="19714">MTANTDFNNLIKKLSALDNQACQEVAATAVKQAGVIVQSQARLLISSDTGALARSVKIKNEVKENQATATVYTNSAYAPYYEFGTGPNGEANHQGISPQISPKYKQTGWMIPADAMTVDKAEMYGFKVAYKDGEVIGYYTKGQMARPFMYPALHDQEDTINKNTEKLFKNKIRELCKK</sequence>
<dbReference type="AlphaFoldDB" id="A0AAP2UD37"/>
<proteinExistence type="predicted"/>
<protein>
    <submittedName>
        <fullName evidence="1">HK97 gp10 family phage protein</fullName>
    </submittedName>
</protein>
<dbReference type="Proteomes" id="UP001204814">
    <property type="component" value="Unassembled WGS sequence"/>
</dbReference>
<dbReference type="NCBIfam" id="TIGR01725">
    <property type="entry name" value="phge_HK97_gp10"/>
    <property type="match status" value="1"/>
</dbReference>
<name>A0AAP2UD37_9FIRM</name>
<dbReference type="EMBL" id="JANGBO010000001">
    <property type="protein sequence ID" value="MCQ5060718.1"/>
    <property type="molecule type" value="Genomic_DNA"/>
</dbReference>
<comment type="caution">
    <text evidence="1">The sequence shown here is derived from an EMBL/GenBank/DDBJ whole genome shotgun (WGS) entry which is preliminary data.</text>
</comment>
<dbReference type="Pfam" id="PF04883">
    <property type="entry name" value="HK97-gp10_like"/>
    <property type="match status" value="1"/>
</dbReference>
<accession>A0AAP2UD37</accession>
<evidence type="ECO:0000313" key="2">
    <source>
        <dbReference type="Proteomes" id="UP001204814"/>
    </source>
</evidence>